<dbReference type="SUPFAM" id="SSF48726">
    <property type="entry name" value="Immunoglobulin"/>
    <property type="match status" value="2"/>
</dbReference>
<evidence type="ECO:0000313" key="8">
    <source>
        <dbReference type="Proteomes" id="UP001519460"/>
    </source>
</evidence>
<dbReference type="PANTHER" id="PTHR11640">
    <property type="entry name" value="NEPHRIN"/>
    <property type="match status" value="1"/>
</dbReference>
<dbReference type="InterPro" id="IPR013783">
    <property type="entry name" value="Ig-like_fold"/>
</dbReference>
<feature type="domain" description="Ig-like" evidence="6">
    <location>
        <begin position="61"/>
        <end position="141"/>
    </location>
</feature>
<dbReference type="InterPro" id="IPR003599">
    <property type="entry name" value="Ig_sub"/>
</dbReference>
<evidence type="ECO:0000256" key="3">
    <source>
        <dbReference type="ARBA" id="ARBA00023157"/>
    </source>
</evidence>
<keyword evidence="8" id="KW-1185">Reference proteome</keyword>
<dbReference type="AlphaFoldDB" id="A0ABD0LK57"/>
<dbReference type="EMBL" id="JACVVK020000041">
    <property type="protein sequence ID" value="KAK7499800.1"/>
    <property type="molecule type" value="Genomic_DNA"/>
</dbReference>
<protein>
    <recommendedName>
        <fullName evidence="6">Ig-like domain-containing protein</fullName>
    </recommendedName>
</protein>
<feature type="domain" description="Ig-like" evidence="6">
    <location>
        <begin position="545"/>
        <end position="590"/>
    </location>
</feature>
<feature type="domain" description="Ig-like" evidence="6">
    <location>
        <begin position="157"/>
        <end position="280"/>
    </location>
</feature>
<dbReference type="PROSITE" id="PS50835">
    <property type="entry name" value="IG_LIKE"/>
    <property type="match status" value="5"/>
</dbReference>
<dbReference type="Pfam" id="PF13927">
    <property type="entry name" value="Ig_3"/>
    <property type="match status" value="1"/>
</dbReference>
<dbReference type="Proteomes" id="UP001519460">
    <property type="component" value="Unassembled WGS sequence"/>
</dbReference>
<gene>
    <name evidence="7" type="ORF">BaRGS_00008891</name>
</gene>
<name>A0ABD0LK57_9CAEN</name>
<dbReference type="GO" id="GO:0016020">
    <property type="term" value="C:membrane"/>
    <property type="evidence" value="ECO:0007669"/>
    <property type="project" value="UniProtKB-SubCell"/>
</dbReference>
<evidence type="ECO:0000259" key="6">
    <source>
        <dbReference type="PROSITE" id="PS50835"/>
    </source>
</evidence>
<keyword evidence="3" id="KW-1015">Disulfide bond</keyword>
<dbReference type="InterPro" id="IPR051275">
    <property type="entry name" value="Cell_adhesion_signaling"/>
</dbReference>
<accession>A0ABD0LK57</accession>
<dbReference type="InterPro" id="IPR036179">
    <property type="entry name" value="Ig-like_dom_sf"/>
</dbReference>
<proteinExistence type="predicted"/>
<evidence type="ECO:0000313" key="7">
    <source>
        <dbReference type="EMBL" id="KAK7499800.1"/>
    </source>
</evidence>
<dbReference type="Gene3D" id="2.60.40.10">
    <property type="entry name" value="Immunoglobulins"/>
    <property type="match status" value="3"/>
</dbReference>
<evidence type="ECO:0000256" key="5">
    <source>
        <dbReference type="ARBA" id="ARBA00023319"/>
    </source>
</evidence>
<organism evidence="7 8">
    <name type="scientific">Batillaria attramentaria</name>
    <dbReference type="NCBI Taxonomy" id="370345"/>
    <lineage>
        <taxon>Eukaryota</taxon>
        <taxon>Metazoa</taxon>
        <taxon>Spiralia</taxon>
        <taxon>Lophotrochozoa</taxon>
        <taxon>Mollusca</taxon>
        <taxon>Gastropoda</taxon>
        <taxon>Caenogastropoda</taxon>
        <taxon>Sorbeoconcha</taxon>
        <taxon>Cerithioidea</taxon>
        <taxon>Batillariidae</taxon>
        <taxon>Batillaria</taxon>
    </lineage>
</organism>
<feature type="domain" description="Ig-like" evidence="6">
    <location>
        <begin position="288"/>
        <end position="389"/>
    </location>
</feature>
<comment type="subcellular location">
    <subcellularLocation>
        <location evidence="1">Membrane</location>
        <topology evidence="1">Single-pass type I membrane protein</topology>
    </subcellularLocation>
</comment>
<evidence type="ECO:0000256" key="4">
    <source>
        <dbReference type="ARBA" id="ARBA00023180"/>
    </source>
</evidence>
<evidence type="ECO:0000256" key="2">
    <source>
        <dbReference type="ARBA" id="ARBA00023136"/>
    </source>
</evidence>
<dbReference type="SMART" id="SM00409">
    <property type="entry name" value="IG"/>
    <property type="match status" value="3"/>
</dbReference>
<feature type="domain" description="Ig-like" evidence="6">
    <location>
        <begin position="611"/>
        <end position="706"/>
    </location>
</feature>
<comment type="caution">
    <text evidence="7">The sequence shown here is derived from an EMBL/GenBank/DDBJ whole genome shotgun (WGS) entry which is preliminary data.</text>
</comment>
<keyword evidence="5" id="KW-0393">Immunoglobulin domain</keyword>
<evidence type="ECO:0000256" key="1">
    <source>
        <dbReference type="ARBA" id="ARBA00004479"/>
    </source>
</evidence>
<keyword evidence="2" id="KW-0472">Membrane</keyword>
<sequence>MLRWYKGTPPELIVTSRRGDTELGLQETNVPKTYNNELYICQMDWAENWHVPFNLKVLFDPDRVEVLGGNPILVQKAEELASVTFTCAASDHNVQLDFSWSLPCAHRASSNQCTIRLKAEQDVRVTVTCSAKSRQSGKTITSNAFELNFHYPPSQPPQISGLPQNQELYKGDLLDVTCTVEGGKPPVSSVTLICQAPPKTPMLIGGVYSEGSRPILNCASSFYGCPPAVVRWSGLDAIQRHSYSSIRLPALTWQDNGRKIYCHLYNKFTEKNGTDVSSFTELNVHYAPKISFQPLDDSRCPGAKDGSCRITEGQRIHVNCSAHGNPAVSAVYWENMQPHSSVLDVTASHPPSQLPQISGLPQNQELYKGDLLDVTCTVEGGKPPVSSVTLICQGHNSTQENVAGRQRITTSLTFKVSSGNGDCRENKECLCRAEWPTSPLTYPASTKQFTVYSPPKTPMLIGGVYSEGSRPILNCASSFYGCPPAVVRWSGLDAIQRHSYSSIRLPALTWQDNGRKIYCHLYNKFTEKNGTDVSSFTELNVHYAPKISFQPLDDSRCPGAKDGSCRITEGQRIHVNCSAHGNPAVSAVYWENMQPHSSVLDVTASHGPNKPTLSLRSKGKDVANNVVTEHDPVTFTCEGSSRPPPSLRLQKLKDGSKTLTRKPSTAWGKKNLLTYSIKDAQCNDTGLYSCVASNAVEAEGPEAAVTQVSLAVHCSPRPLDPPEPHLNITFMGLPVQVTFDLTAYPLPNVSVAHDDLYPDDANTPLMVSADKFNGTCEETDVAYHARCSIWIHGVTSGDTGVYKAMVQNTEGTLDTLKFRLFVEGGLEL</sequence>
<dbReference type="PANTHER" id="PTHR11640:SF31">
    <property type="entry name" value="IRREGULAR CHIASM C-ROUGHEST PROTEIN-RELATED"/>
    <property type="match status" value="1"/>
</dbReference>
<keyword evidence="4" id="KW-0325">Glycoprotein</keyword>
<dbReference type="CDD" id="cd00096">
    <property type="entry name" value="Ig"/>
    <property type="match status" value="1"/>
</dbReference>
<dbReference type="InterPro" id="IPR007110">
    <property type="entry name" value="Ig-like_dom"/>
</dbReference>
<reference evidence="7 8" key="1">
    <citation type="journal article" date="2023" name="Sci. Data">
        <title>Genome assembly of the Korean intertidal mud-creeper Batillaria attramentaria.</title>
        <authorList>
            <person name="Patra A.K."/>
            <person name="Ho P.T."/>
            <person name="Jun S."/>
            <person name="Lee S.J."/>
            <person name="Kim Y."/>
            <person name="Won Y.J."/>
        </authorList>
    </citation>
    <scope>NUCLEOTIDE SEQUENCE [LARGE SCALE GENOMIC DNA]</scope>
    <source>
        <strain evidence="7">Wonlab-2016</strain>
    </source>
</reference>